<organism evidence="3 4">
    <name type="scientific">Pseudoramibacter alactolyticus ATCC 23263</name>
    <dbReference type="NCBI Taxonomy" id="887929"/>
    <lineage>
        <taxon>Bacteria</taxon>
        <taxon>Bacillati</taxon>
        <taxon>Bacillota</taxon>
        <taxon>Clostridia</taxon>
        <taxon>Eubacteriales</taxon>
        <taxon>Eubacteriaceae</taxon>
        <taxon>Pseudoramibacter</taxon>
    </lineage>
</organism>
<dbReference type="STRING" id="887929.HMP0721_0646"/>
<dbReference type="EMBL" id="AEQN01000011">
    <property type="protein sequence ID" value="EFV02223.1"/>
    <property type="molecule type" value="Genomic_DNA"/>
</dbReference>
<dbReference type="SUPFAM" id="SSF48317">
    <property type="entry name" value="Acid phosphatase/Vanadium-dependent haloperoxidase"/>
    <property type="match status" value="1"/>
</dbReference>
<proteinExistence type="predicted"/>
<dbReference type="OrthoDB" id="9789113at2"/>
<keyword evidence="4" id="KW-1185">Reference proteome</keyword>
<protein>
    <submittedName>
        <fullName evidence="3">PAP2 family protein</fullName>
    </submittedName>
</protein>
<dbReference type="InterPro" id="IPR036938">
    <property type="entry name" value="PAP2/HPO_sf"/>
</dbReference>
<dbReference type="Pfam" id="PF01569">
    <property type="entry name" value="PAP2"/>
    <property type="match status" value="1"/>
</dbReference>
<dbReference type="Gene3D" id="1.20.144.10">
    <property type="entry name" value="Phosphatidic acid phosphatase type 2/haloperoxidase"/>
    <property type="match status" value="1"/>
</dbReference>
<keyword evidence="1" id="KW-0812">Transmembrane</keyword>
<sequence>MRTDYPIFYQQLTTWFREKPARVRGLNVLNEGLKWFVFGSYGLLCVLLWCFQRGDLPISLAVPAATFVLLSFVRAKINRQRPYETYELDPLIHKTTKGHGMPSRHIFSAAVIAMAWLHYHTAMGIVMLSLTLLDATIRVIGGVHYPTDVAAGYLSGVLAGLFIFLIL</sequence>
<dbReference type="HOGENOM" id="CLU_072573_12_0_9"/>
<dbReference type="eggNOG" id="COG0671">
    <property type="taxonomic scope" value="Bacteria"/>
</dbReference>
<keyword evidence="1" id="KW-1133">Transmembrane helix</keyword>
<dbReference type="Proteomes" id="UP000004754">
    <property type="component" value="Unassembled WGS sequence"/>
</dbReference>
<dbReference type="AlphaFoldDB" id="E6MF63"/>
<evidence type="ECO:0000313" key="4">
    <source>
        <dbReference type="Proteomes" id="UP000004754"/>
    </source>
</evidence>
<feature type="transmembrane region" description="Helical" evidence="1">
    <location>
        <begin position="32"/>
        <end position="50"/>
    </location>
</feature>
<feature type="transmembrane region" description="Helical" evidence="1">
    <location>
        <begin position="56"/>
        <end position="73"/>
    </location>
</feature>
<reference evidence="3 4" key="1">
    <citation type="submission" date="2010-12" db="EMBL/GenBank/DDBJ databases">
        <authorList>
            <person name="Muzny D."/>
            <person name="Qin X."/>
            <person name="Deng J."/>
            <person name="Jiang H."/>
            <person name="Liu Y."/>
            <person name="Qu J."/>
            <person name="Song X.-Z."/>
            <person name="Zhang L."/>
            <person name="Thornton R."/>
            <person name="Coyle M."/>
            <person name="Francisco L."/>
            <person name="Jackson L."/>
            <person name="Javaid M."/>
            <person name="Korchina V."/>
            <person name="Kovar C."/>
            <person name="Mata R."/>
            <person name="Mathew T."/>
            <person name="Ngo R."/>
            <person name="Nguyen L."/>
            <person name="Nguyen N."/>
            <person name="Okwuonu G."/>
            <person name="Ongeri F."/>
            <person name="Pham C."/>
            <person name="Simmons D."/>
            <person name="Wilczek-Boney K."/>
            <person name="Hale W."/>
            <person name="Jakkamsetti A."/>
            <person name="Pham P."/>
            <person name="Ruth R."/>
            <person name="San Lucas F."/>
            <person name="Warren J."/>
            <person name="Zhang J."/>
            <person name="Zhao Z."/>
            <person name="Zhou C."/>
            <person name="Zhu D."/>
            <person name="Lee S."/>
            <person name="Bess C."/>
            <person name="Blankenburg K."/>
            <person name="Forbes L."/>
            <person name="Fu Q."/>
            <person name="Gubbala S."/>
            <person name="Hirani K."/>
            <person name="Jayaseelan J.C."/>
            <person name="Lara F."/>
            <person name="Munidasa M."/>
            <person name="Palculict T."/>
            <person name="Patil S."/>
            <person name="Pu L.-L."/>
            <person name="Saada N."/>
            <person name="Tang L."/>
            <person name="Weissenberger G."/>
            <person name="Zhu Y."/>
            <person name="Hemphill L."/>
            <person name="Shang Y."/>
            <person name="Youmans B."/>
            <person name="Ayvaz T."/>
            <person name="Ross M."/>
            <person name="Santibanez J."/>
            <person name="Aqrawi P."/>
            <person name="Gross S."/>
            <person name="Joshi V."/>
            <person name="Fowler G."/>
            <person name="Nazareth L."/>
            <person name="Reid J."/>
            <person name="Worley K."/>
            <person name="Petrosino J."/>
            <person name="Highlander S."/>
            <person name="Gibbs R."/>
        </authorList>
    </citation>
    <scope>NUCLEOTIDE SEQUENCE [LARGE SCALE GENOMIC DNA]</scope>
    <source>
        <strain evidence="3 4">ATCC 23263</strain>
    </source>
</reference>
<comment type="caution">
    <text evidence="3">The sequence shown here is derived from an EMBL/GenBank/DDBJ whole genome shotgun (WGS) entry which is preliminary data.</text>
</comment>
<dbReference type="RefSeq" id="WP_006598068.1">
    <property type="nucleotide sequence ID" value="NZ_GL622359.1"/>
</dbReference>
<dbReference type="SMART" id="SM00014">
    <property type="entry name" value="acidPPc"/>
    <property type="match status" value="1"/>
</dbReference>
<feature type="transmembrane region" description="Helical" evidence="1">
    <location>
        <begin position="150"/>
        <end position="166"/>
    </location>
</feature>
<evidence type="ECO:0000313" key="3">
    <source>
        <dbReference type="EMBL" id="EFV02223.1"/>
    </source>
</evidence>
<evidence type="ECO:0000259" key="2">
    <source>
        <dbReference type="SMART" id="SM00014"/>
    </source>
</evidence>
<evidence type="ECO:0000256" key="1">
    <source>
        <dbReference type="SAM" id="Phobius"/>
    </source>
</evidence>
<feature type="transmembrane region" description="Helical" evidence="1">
    <location>
        <begin position="106"/>
        <end position="130"/>
    </location>
</feature>
<keyword evidence="1" id="KW-0472">Membrane</keyword>
<gene>
    <name evidence="3" type="ORF">HMP0721_0646</name>
</gene>
<dbReference type="InterPro" id="IPR000326">
    <property type="entry name" value="PAP2/HPO"/>
</dbReference>
<name>E6MF63_9FIRM</name>
<accession>E6MF63</accession>
<feature type="domain" description="Phosphatidic acid phosphatase type 2/haloperoxidase" evidence="2">
    <location>
        <begin position="56"/>
        <end position="164"/>
    </location>
</feature>